<dbReference type="InterPro" id="IPR019480">
    <property type="entry name" value="Dihydroorotate_DH_Fe-S-bd"/>
</dbReference>
<evidence type="ECO:0000256" key="2">
    <source>
        <dbReference type="PIRSR" id="PIRSR006816-2"/>
    </source>
</evidence>
<dbReference type="EMBL" id="AP017470">
    <property type="protein sequence ID" value="BBB33566.1"/>
    <property type="molecule type" value="Genomic_DNA"/>
</dbReference>
<dbReference type="KEGG" id="thyd:TTHT_2134"/>
<dbReference type="Proteomes" id="UP000595564">
    <property type="component" value="Chromosome"/>
</dbReference>
<dbReference type="PROSITE" id="PS51384">
    <property type="entry name" value="FAD_FR"/>
    <property type="match status" value="1"/>
</dbReference>
<dbReference type="RefSeq" id="WP_201327877.1">
    <property type="nucleotide sequence ID" value="NZ_AP017470.1"/>
</dbReference>
<keyword evidence="1" id="KW-0285">Flavoprotein</keyword>
<feature type="domain" description="FAD-binding FR-type" evidence="3">
    <location>
        <begin position="1"/>
        <end position="95"/>
    </location>
</feature>
<keyword evidence="4" id="KW-0560">Oxidoreductase</keyword>
<keyword evidence="2" id="KW-0408">Iron</keyword>
<keyword evidence="5" id="KW-1185">Reference proteome</keyword>
<dbReference type="PANTHER" id="PTHR43513">
    <property type="entry name" value="DIHYDROOROTATE DEHYDROGENASE B (NAD(+)), ELECTRON TRANSFER SUBUNIT"/>
    <property type="match status" value="1"/>
</dbReference>
<dbReference type="GO" id="GO:0046872">
    <property type="term" value="F:metal ion binding"/>
    <property type="evidence" value="ECO:0007669"/>
    <property type="project" value="UniProtKB-KW"/>
</dbReference>
<dbReference type="AlphaFoldDB" id="A0A7R6PSL0"/>
<evidence type="ECO:0000313" key="4">
    <source>
        <dbReference type="EMBL" id="BBB33566.1"/>
    </source>
</evidence>
<protein>
    <submittedName>
        <fullName evidence="4">Ferredoxin--NADP+ reductase</fullName>
        <ecNumber evidence="4">1.18.1.2</ecNumber>
    </submittedName>
</protein>
<dbReference type="EC" id="1.18.1.2" evidence="4"/>
<feature type="binding site" evidence="1">
    <location>
        <begin position="62"/>
        <end position="64"/>
    </location>
    <ligand>
        <name>FAD</name>
        <dbReference type="ChEBI" id="CHEBI:57692"/>
    </ligand>
</feature>
<sequence length="286" mass="31574">MYLIKEIKEIAPKIKKMVLEAPLLAKKHKAGQFVMVINTEKGERIPLTIADKDPEKGEITLIFQEVGKSTIEMGLRKPGEYIYDVVGPLGRPTHIINYGNVVCIGGGVGTAPLYPITKKMKETGNYIITILGARNKDLFILEKEMESVSDEFYQTTDDGTKGRHGLVTDELQALIDSGKKIDLVLAIGPAIMMKFVSLLTKKYNIPTMVSLNSIMVDGTGMCGACRVSVGGVTKFVCVDGPEFDGHQVNFDELLKRQAMYKDMEEIALKKFLEELKKKEPCGGCHA</sequence>
<dbReference type="InterPro" id="IPR050353">
    <property type="entry name" value="PyrK_electron_transfer"/>
</dbReference>
<dbReference type="GO" id="GO:0006221">
    <property type="term" value="P:pyrimidine nucleotide biosynthetic process"/>
    <property type="evidence" value="ECO:0007669"/>
    <property type="project" value="InterPro"/>
</dbReference>
<keyword evidence="2" id="KW-0001">2Fe-2S</keyword>
<dbReference type="GO" id="GO:0004324">
    <property type="term" value="F:ferredoxin-NADP+ reductase activity"/>
    <property type="evidence" value="ECO:0007669"/>
    <property type="project" value="UniProtKB-EC"/>
</dbReference>
<evidence type="ECO:0000256" key="1">
    <source>
        <dbReference type="PIRSR" id="PIRSR006816-1"/>
    </source>
</evidence>
<dbReference type="InterPro" id="IPR012165">
    <property type="entry name" value="Cyt_c3_hydrogenase_gsu"/>
</dbReference>
<comment type="cofactor">
    <cofactor evidence="1">
        <name>FAD</name>
        <dbReference type="ChEBI" id="CHEBI:57692"/>
    </cofactor>
    <text evidence="1">Binds 1 FAD per subunit.</text>
</comment>
<dbReference type="SUPFAM" id="SSF63380">
    <property type="entry name" value="Riboflavin synthase domain-like"/>
    <property type="match status" value="1"/>
</dbReference>
<dbReference type="CDD" id="cd06219">
    <property type="entry name" value="DHOD_e_trans_like1"/>
    <property type="match status" value="1"/>
</dbReference>
<name>A0A7R6PSL0_9BACT</name>
<dbReference type="Pfam" id="PF00175">
    <property type="entry name" value="NAD_binding_1"/>
    <property type="match status" value="1"/>
</dbReference>
<dbReference type="PIRSF" id="PIRSF006816">
    <property type="entry name" value="Cyc3_hyd_g"/>
    <property type="match status" value="1"/>
</dbReference>
<proteinExistence type="predicted"/>
<dbReference type="InterPro" id="IPR001433">
    <property type="entry name" value="OxRdtase_FAD/NAD-bd"/>
</dbReference>
<feature type="binding site" evidence="2">
    <location>
        <position position="222"/>
    </location>
    <ligand>
        <name>[2Fe-2S] cluster</name>
        <dbReference type="ChEBI" id="CHEBI:190135"/>
    </ligand>
</feature>
<dbReference type="PANTHER" id="PTHR43513:SF3">
    <property type="entry name" value="DIHYDROOROTATE DEHYDROGENASE B (NAD(+)), ELECTRON TRANSFER SUBUNIT-RELATED"/>
    <property type="match status" value="1"/>
</dbReference>
<dbReference type="Gene3D" id="3.40.50.80">
    <property type="entry name" value="Nucleotide-binding domain of ferredoxin-NADP reductase (FNR) module"/>
    <property type="match status" value="1"/>
</dbReference>
<dbReference type="InterPro" id="IPR017938">
    <property type="entry name" value="Riboflavin_synthase-like_b-brl"/>
</dbReference>
<evidence type="ECO:0000259" key="3">
    <source>
        <dbReference type="PROSITE" id="PS51384"/>
    </source>
</evidence>
<accession>A0A7R6PSL0</accession>
<feature type="binding site" evidence="2">
    <location>
        <position position="237"/>
    </location>
    <ligand>
        <name>[2Fe-2S] cluster</name>
        <dbReference type="ChEBI" id="CHEBI:190135"/>
    </ligand>
</feature>
<evidence type="ECO:0000313" key="5">
    <source>
        <dbReference type="Proteomes" id="UP000595564"/>
    </source>
</evidence>
<keyword evidence="2" id="KW-0479">Metal-binding</keyword>
<dbReference type="InterPro" id="IPR039261">
    <property type="entry name" value="FNR_nucleotide-bd"/>
</dbReference>
<gene>
    <name evidence="4" type="primary">fpr</name>
    <name evidence="4" type="ORF">TTHT_2134</name>
</gene>
<feature type="binding site" evidence="2">
    <location>
        <position position="225"/>
    </location>
    <ligand>
        <name>[2Fe-2S] cluster</name>
        <dbReference type="ChEBI" id="CHEBI:190135"/>
    </ligand>
</feature>
<dbReference type="InterPro" id="IPR017927">
    <property type="entry name" value="FAD-bd_FR_type"/>
</dbReference>
<keyword evidence="2" id="KW-0411">Iron-sulfur</keyword>
<dbReference type="GO" id="GO:0051537">
    <property type="term" value="F:2 iron, 2 sulfur cluster binding"/>
    <property type="evidence" value="ECO:0007669"/>
    <property type="project" value="UniProtKB-KW"/>
</dbReference>
<dbReference type="SUPFAM" id="SSF52343">
    <property type="entry name" value="Ferredoxin reductase-like, C-terminal NADP-linked domain"/>
    <property type="match status" value="1"/>
</dbReference>
<dbReference type="Gene3D" id="2.40.30.10">
    <property type="entry name" value="Translation factors"/>
    <property type="match status" value="1"/>
</dbReference>
<reference evidence="4 5" key="1">
    <citation type="journal article" date="2012" name="Extremophiles">
        <title>Thermotomaculum hydrothermale gen. nov., sp. nov., a novel heterotrophic thermophile within the phylum Acidobacteria from a deep-sea hydrothermal vent chimney in the Southern Okinawa Trough.</title>
        <authorList>
            <person name="Izumi H."/>
            <person name="Nunoura T."/>
            <person name="Miyazaki M."/>
            <person name="Mino S."/>
            <person name="Toki T."/>
            <person name="Takai K."/>
            <person name="Sako Y."/>
            <person name="Sawabe T."/>
            <person name="Nakagawa S."/>
        </authorList>
    </citation>
    <scope>NUCLEOTIDE SEQUENCE [LARGE SCALE GENOMIC DNA]</scope>
    <source>
        <strain evidence="4 5">AC55</strain>
    </source>
</reference>
<organism evidence="4 5">
    <name type="scientific">Thermotomaculum hydrothermale</name>
    <dbReference type="NCBI Taxonomy" id="981385"/>
    <lineage>
        <taxon>Bacteria</taxon>
        <taxon>Pseudomonadati</taxon>
        <taxon>Acidobacteriota</taxon>
        <taxon>Holophagae</taxon>
        <taxon>Thermotomaculales</taxon>
        <taxon>Thermotomaculaceae</taxon>
        <taxon>Thermotomaculum</taxon>
    </lineage>
</organism>
<comment type="cofactor">
    <cofactor evidence="2">
        <name>[2Fe-2S] cluster</name>
        <dbReference type="ChEBI" id="CHEBI:190135"/>
    </cofactor>
    <text evidence="2">Binds 1 [2Fe-2S] cluster per subunit.</text>
</comment>
<dbReference type="GO" id="GO:0050660">
    <property type="term" value="F:flavin adenine dinucleotide binding"/>
    <property type="evidence" value="ECO:0007669"/>
    <property type="project" value="InterPro"/>
</dbReference>
<dbReference type="Pfam" id="PF10418">
    <property type="entry name" value="DHODB_Fe-S_bind"/>
    <property type="match status" value="1"/>
</dbReference>
<dbReference type="NCBIfam" id="NF004862">
    <property type="entry name" value="PRK06222.1"/>
    <property type="match status" value="1"/>
</dbReference>
<keyword evidence="1" id="KW-0274">FAD</keyword>